<dbReference type="InterPro" id="IPR050765">
    <property type="entry name" value="Riboflavin_Biosynth_HTPR"/>
</dbReference>
<dbReference type="SUPFAM" id="SSF53597">
    <property type="entry name" value="Dihydrofolate reductase-like"/>
    <property type="match status" value="1"/>
</dbReference>
<reference evidence="2 3" key="1">
    <citation type="submission" date="2023-07" db="EMBL/GenBank/DDBJ databases">
        <title>Genomic Encyclopedia of Type Strains, Phase IV (KMG-IV): sequencing the most valuable type-strain genomes for metagenomic binning, comparative biology and taxonomic classification.</title>
        <authorList>
            <person name="Goeker M."/>
        </authorList>
    </citation>
    <scope>NUCLEOTIDE SEQUENCE [LARGE SCALE GENOMIC DNA]</scope>
    <source>
        <strain evidence="2 3">DSM 27594</strain>
    </source>
</reference>
<dbReference type="InterPro" id="IPR024072">
    <property type="entry name" value="DHFR-like_dom_sf"/>
</dbReference>
<dbReference type="Pfam" id="PF01872">
    <property type="entry name" value="RibD_C"/>
    <property type="match status" value="1"/>
</dbReference>
<dbReference type="PANTHER" id="PTHR38011:SF11">
    <property type="entry name" value="2,5-DIAMINO-6-RIBOSYLAMINO-4(3H)-PYRIMIDINONE 5'-PHOSPHATE REDUCTASE"/>
    <property type="match status" value="1"/>
</dbReference>
<evidence type="ECO:0000259" key="1">
    <source>
        <dbReference type="Pfam" id="PF01872"/>
    </source>
</evidence>
<keyword evidence="3" id="KW-1185">Reference proteome</keyword>
<feature type="domain" description="Bacterial bifunctional deaminase-reductase C-terminal" evidence="1">
    <location>
        <begin position="5"/>
        <end position="167"/>
    </location>
</feature>
<organism evidence="2 3">
    <name type="scientific">Neobacillus ginsengisoli</name>
    <dbReference type="NCBI Taxonomy" id="904295"/>
    <lineage>
        <taxon>Bacteria</taxon>
        <taxon>Bacillati</taxon>
        <taxon>Bacillota</taxon>
        <taxon>Bacilli</taxon>
        <taxon>Bacillales</taxon>
        <taxon>Bacillaceae</taxon>
        <taxon>Neobacillus</taxon>
    </lineage>
</organism>
<comment type="caution">
    <text evidence="2">The sequence shown here is derived from an EMBL/GenBank/DDBJ whole genome shotgun (WGS) entry which is preliminary data.</text>
</comment>
<protein>
    <submittedName>
        <fullName evidence="2">Dihydrofolate reductase</fullName>
    </submittedName>
</protein>
<dbReference type="RefSeq" id="WP_307409334.1">
    <property type="nucleotide sequence ID" value="NZ_JAUSTW010000005.1"/>
</dbReference>
<dbReference type="Gene3D" id="3.40.430.10">
    <property type="entry name" value="Dihydrofolate Reductase, subunit A"/>
    <property type="match status" value="1"/>
</dbReference>
<evidence type="ECO:0000313" key="3">
    <source>
        <dbReference type="Proteomes" id="UP001224122"/>
    </source>
</evidence>
<name>A0ABT9XXF0_9BACI</name>
<accession>A0ABT9XXF0</accession>
<dbReference type="EMBL" id="JAUSTW010000005">
    <property type="protein sequence ID" value="MDQ0199935.1"/>
    <property type="molecule type" value="Genomic_DNA"/>
</dbReference>
<gene>
    <name evidence="2" type="ORF">J2S10_003118</name>
</gene>
<evidence type="ECO:0000313" key="2">
    <source>
        <dbReference type="EMBL" id="MDQ0199935.1"/>
    </source>
</evidence>
<dbReference type="PANTHER" id="PTHR38011">
    <property type="entry name" value="DIHYDROFOLATE REDUCTASE FAMILY PROTEIN (AFU_ORTHOLOGUE AFUA_8G06820)"/>
    <property type="match status" value="1"/>
</dbReference>
<proteinExistence type="predicted"/>
<dbReference type="Proteomes" id="UP001224122">
    <property type="component" value="Unassembled WGS sequence"/>
</dbReference>
<dbReference type="InterPro" id="IPR002734">
    <property type="entry name" value="RibDG_C"/>
</dbReference>
<sequence length="177" mass="20468">MKNQRKIVLFIAQSLDGYIATKEDSLDWLFKVEGEGDNGYSEFFETIDTILIGKRTYDWIMEHEKGQFPYQNKDCYVFSRSSLDDTNDVKFVNDDIVNFTHILKKVEGKNIWIVGGGDLLHTFLKEKLVDELIMTIAPTIIGEGIPLFKVGDYQLDLSLKGTRTFNQFVELHYIVKK</sequence>